<keyword evidence="4" id="KW-0808">Transferase</keyword>
<dbReference type="SMART" id="SM00504">
    <property type="entry name" value="Ubox"/>
    <property type="match status" value="1"/>
</dbReference>
<evidence type="ECO:0000256" key="3">
    <source>
        <dbReference type="ARBA" id="ARBA00012483"/>
    </source>
</evidence>
<feature type="domain" description="U-box" evidence="8">
    <location>
        <begin position="130"/>
        <end position="204"/>
    </location>
</feature>
<dbReference type="InterPro" id="IPR045210">
    <property type="entry name" value="RING-Ubox_PUB"/>
</dbReference>
<dbReference type="Pfam" id="PF04564">
    <property type="entry name" value="U-box"/>
    <property type="match status" value="1"/>
</dbReference>
<comment type="pathway">
    <text evidence="2">Protein modification; protein ubiquitination.</text>
</comment>
<dbReference type="GO" id="GO:0016567">
    <property type="term" value="P:protein ubiquitination"/>
    <property type="evidence" value="ECO:0007669"/>
    <property type="project" value="UniProtKB-UniPathway"/>
</dbReference>
<organism evidence="9 10">
    <name type="scientific">Hibiscus syriacus</name>
    <name type="common">Rose of Sharon</name>
    <dbReference type="NCBI Taxonomy" id="106335"/>
    <lineage>
        <taxon>Eukaryota</taxon>
        <taxon>Viridiplantae</taxon>
        <taxon>Streptophyta</taxon>
        <taxon>Embryophyta</taxon>
        <taxon>Tracheophyta</taxon>
        <taxon>Spermatophyta</taxon>
        <taxon>Magnoliopsida</taxon>
        <taxon>eudicotyledons</taxon>
        <taxon>Gunneridae</taxon>
        <taxon>Pentapetalae</taxon>
        <taxon>rosids</taxon>
        <taxon>malvids</taxon>
        <taxon>Malvales</taxon>
        <taxon>Malvaceae</taxon>
        <taxon>Malvoideae</taxon>
        <taxon>Hibiscus</taxon>
    </lineage>
</organism>
<comment type="caution">
    <text evidence="9">The sequence shown here is derived from an EMBL/GenBank/DDBJ whole genome shotgun (WGS) entry which is preliminary data.</text>
</comment>
<dbReference type="Proteomes" id="UP000436088">
    <property type="component" value="Unassembled WGS sequence"/>
</dbReference>
<feature type="repeat" description="ARM" evidence="7">
    <location>
        <begin position="318"/>
        <end position="360"/>
    </location>
</feature>
<dbReference type="Gene3D" id="1.25.10.10">
    <property type="entry name" value="Leucine-rich Repeat Variant"/>
    <property type="match status" value="2"/>
</dbReference>
<dbReference type="UniPathway" id="UPA00143"/>
<comment type="catalytic activity">
    <reaction evidence="1">
        <text>S-ubiquitinyl-[E2 ubiquitin-conjugating enzyme]-L-cysteine + [acceptor protein]-L-lysine = [E2 ubiquitin-conjugating enzyme]-L-cysteine + N(6)-ubiquitinyl-[acceptor protein]-L-lysine.</text>
        <dbReference type="EC" id="2.3.2.27"/>
    </reaction>
</comment>
<dbReference type="PROSITE" id="PS50176">
    <property type="entry name" value="ARM_REPEAT"/>
    <property type="match status" value="1"/>
</dbReference>
<dbReference type="EMBL" id="VEPZ02000690">
    <property type="protein sequence ID" value="KAE8720683.1"/>
    <property type="molecule type" value="Genomic_DNA"/>
</dbReference>
<dbReference type="InterPro" id="IPR016024">
    <property type="entry name" value="ARM-type_fold"/>
</dbReference>
<dbReference type="SUPFAM" id="SSF48371">
    <property type="entry name" value="ARM repeat"/>
    <property type="match status" value="1"/>
</dbReference>
<dbReference type="SUPFAM" id="SSF57850">
    <property type="entry name" value="RING/U-box"/>
    <property type="match status" value="1"/>
</dbReference>
<evidence type="ECO:0000256" key="1">
    <source>
        <dbReference type="ARBA" id="ARBA00000900"/>
    </source>
</evidence>
<dbReference type="PROSITE" id="PS51698">
    <property type="entry name" value="U_BOX"/>
    <property type="match status" value="1"/>
</dbReference>
<dbReference type="InterPro" id="IPR013083">
    <property type="entry name" value="Znf_RING/FYVE/PHD"/>
</dbReference>
<dbReference type="SMART" id="SM00185">
    <property type="entry name" value="ARM"/>
    <property type="match status" value="2"/>
</dbReference>
<dbReference type="AlphaFoldDB" id="A0A6A3BVB6"/>
<dbReference type="GO" id="GO:0061630">
    <property type="term" value="F:ubiquitin protein ligase activity"/>
    <property type="evidence" value="ECO:0007669"/>
    <property type="project" value="UniProtKB-EC"/>
</dbReference>
<proteinExistence type="predicted"/>
<evidence type="ECO:0000259" key="8">
    <source>
        <dbReference type="PROSITE" id="PS51698"/>
    </source>
</evidence>
<dbReference type="InterPro" id="IPR011989">
    <property type="entry name" value="ARM-like"/>
</dbReference>
<keyword evidence="5" id="KW-0677">Repeat</keyword>
<name>A0A6A3BVB6_HIBSY</name>
<dbReference type="FunFam" id="3.30.40.10:FF:000114">
    <property type="entry name" value="RING-type E3 ubiquitin transferase"/>
    <property type="match status" value="1"/>
</dbReference>
<sequence>MCIFEIRMPDVIQVELMVTQLRLGRRRKHLQDMELALDLMVLSSETDERMADVAIIERLAKKLDLHTFEDLKKETIAVRNLSKERGQTSECVVQVIDILNKFKQMLGMEVTDIFKESVKPKMLEKSMSFVIPHEFLCPITLDVMRDPVIIASGQTFERESIQKWFDSNNRTCPKTRQTLAHLSLVPNHALKNLITQWCEKNNYKHPNTEDLESSQGSSVKEEEISSLVEELSSSELEVLLRAVKDIHMLSKEHPESRVLFTNCGAIPALVQLLRYLNPKINSMPRLEKWKYGVEREFHRSFIHLIDARREQITIALSEGIPALVQLLETGMSRGKTDAVTALFNLCLNQANKARAIDAGIVPPLKLLVKDKRMGMVDEALSMFLLLVTHPQGRYEIGQLFFIGVLVDIIRDGTRRIRSAQPRFFSS</sequence>
<dbReference type="Pfam" id="PF00514">
    <property type="entry name" value="Arm"/>
    <property type="match status" value="1"/>
</dbReference>
<evidence type="ECO:0000256" key="5">
    <source>
        <dbReference type="ARBA" id="ARBA00022737"/>
    </source>
</evidence>
<keyword evidence="6" id="KW-0833">Ubl conjugation pathway</keyword>
<dbReference type="PANTHER" id="PTHR23315">
    <property type="entry name" value="U BOX DOMAIN-CONTAINING"/>
    <property type="match status" value="1"/>
</dbReference>
<protein>
    <recommendedName>
        <fullName evidence="3">RING-type E3 ubiquitin transferase</fullName>
        <ecNumber evidence="3">2.3.2.27</ecNumber>
    </recommendedName>
</protein>
<dbReference type="InterPro" id="IPR000225">
    <property type="entry name" value="Armadillo"/>
</dbReference>
<dbReference type="Gene3D" id="3.30.40.10">
    <property type="entry name" value="Zinc/RING finger domain, C3HC4 (zinc finger)"/>
    <property type="match status" value="1"/>
</dbReference>
<reference evidence="9" key="1">
    <citation type="submission" date="2019-09" db="EMBL/GenBank/DDBJ databases">
        <title>Draft genome information of white flower Hibiscus syriacus.</title>
        <authorList>
            <person name="Kim Y.-M."/>
        </authorList>
    </citation>
    <scope>NUCLEOTIDE SEQUENCE [LARGE SCALE GENOMIC DNA]</scope>
    <source>
        <strain evidence="9">YM2019G1</strain>
    </source>
</reference>
<dbReference type="CDD" id="cd16664">
    <property type="entry name" value="RING-Ubox_PUB"/>
    <property type="match status" value="1"/>
</dbReference>
<dbReference type="GO" id="GO:0070696">
    <property type="term" value="F:transmembrane receptor protein serine/threonine kinase binding"/>
    <property type="evidence" value="ECO:0007669"/>
    <property type="project" value="UniProtKB-ARBA"/>
</dbReference>
<evidence type="ECO:0000256" key="7">
    <source>
        <dbReference type="PROSITE-ProRule" id="PRU00259"/>
    </source>
</evidence>
<keyword evidence="10" id="KW-1185">Reference proteome</keyword>
<evidence type="ECO:0000313" key="10">
    <source>
        <dbReference type="Proteomes" id="UP000436088"/>
    </source>
</evidence>
<evidence type="ECO:0000256" key="6">
    <source>
        <dbReference type="ARBA" id="ARBA00022786"/>
    </source>
</evidence>
<dbReference type="InterPro" id="IPR003613">
    <property type="entry name" value="Ubox_domain"/>
</dbReference>
<dbReference type="PANTHER" id="PTHR23315:SF349">
    <property type="entry name" value="U-BOX DOMAIN-CONTAINING PROTEIN 15"/>
    <property type="match status" value="1"/>
</dbReference>
<accession>A0A6A3BVB6</accession>
<evidence type="ECO:0000256" key="2">
    <source>
        <dbReference type="ARBA" id="ARBA00004906"/>
    </source>
</evidence>
<evidence type="ECO:0000313" key="9">
    <source>
        <dbReference type="EMBL" id="KAE8720683.1"/>
    </source>
</evidence>
<gene>
    <name evidence="9" type="ORF">F3Y22_tig00018586pilonHSYRG00029</name>
</gene>
<evidence type="ECO:0000256" key="4">
    <source>
        <dbReference type="ARBA" id="ARBA00022679"/>
    </source>
</evidence>
<dbReference type="EC" id="2.3.2.27" evidence="3"/>